<protein>
    <submittedName>
        <fullName evidence="1">Uncharacterized protein</fullName>
    </submittedName>
</protein>
<gene>
    <name evidence="1" type="ORF">LTR37_016867</name>
</gene>
<proteinExistence type="predicted"/>
<name>A0ACC3MMD9_9PEZI</name>
<sequence length="388" mass="44215">MADQLAGESSTGILDLPPELMEEVATYLPAANLLSLRATCKDIGNKVFRVYCDKCFADRTFLLTWPRSMEILERLSAHPQFCKAVNIVRLSFQQIVHTRVDHQRRLTQMMPTPNSGIPNRNDRIQVREMRKLHDKLLKRQKEYRDSGEWQKCLARSLEQFQRRDCALTVEIFGTPHALAPSPSGKRSLERVLGYEDVLECVPPIGSVHDVKAIETVLRSRCQLVGLSLPDFFTRLQRKPLDVLIHMVANMAFAPMESIVRLNLFLSYPSTADHADMLALVLNALPRLKHLRLRSSPTWQAPQMDALHHITTQAFLTVLETLEISMSLVTRQSLINFIEKHNKTLQQVTVLGQPWDPISDPTYGRIMAQIKGHHAAFSVVDVKSREPFI</sequence>
<evidence type="ECO:0000313" key="2">
    <source>
        <dbReference type="Proteomes" id="UP001281147"/>
    </source>
</evidence>
<comment type="caution">
    <text evidence="1">The sequence shown here is derived from an EMBL/GenBank/DDBJ whole genome shotgun (WGS) entry which is preliminary data.</text>
</comment>
<dbReference type="EMBL" id="JAUTXU010000208">
    <property type="protein sequence ID" value="KAK3698639.1"/>
    <property type="molecule type" value="Genomic_DNA"/>
</dbReference>
<evidence type="ECO:0000313" key="1">
    <source>
        <dbReference type="EMBL" id="KAK3698639.1"/>
    </source>
</evidence>
<dbReference type="Proteomes" id="UP001281147">
    <property type="component" value="Unassembled WGS sequence"/>
</dbReference>
<accession>A0ACC3MMD9</accession>
<organism evidence="1 2">
    <name type="scientific">Vermiconidia calcicola</name>
    <dbReference type="NCBI Taxonomy" id="1690605"/>
    <lineage>
        <taxon>Eukaryota</taxon>
        <taxon>Fungi</taxon>
        <taxon>Dikarya</taxon>
        <taxon>Ascomycota</taxon>
        <taxon>Pezizomycotina</taxon>
        <taxon>Dothideomycetes</taxon>
        <taxon>Dothideomycetidae</taxon>
        <taxon>Mycosphaerellales</taxon>
        <taxon>Extremaceae</taxon>
        <taxon>Vermiconidia</taxon>
    </lineage>
</organism>
<keyword evidence="2" id="KW-1185">Reference proteome</keyword>
<reference evidence="1" key="1">
    <citation type="submission" date="2023-07" db="EMBL/GenBank/DDBJ databases">
        <title>Black Yeasts Isolated from many extreme environments.</title>
        <authorList>
            <person name="Coleine C."/>
            <person name="Stajich J.E."/>
            <person name="Selbmann L."/>
        </authorList>
    </citation>
    <scope>NUCLEOTIDE SEQUENCE</scope>
    <source>
        <strain evidence="1">CCFEE 5714</strain>
    </source>
</reference>